<evidence type="ECO:0000313" key="5">
    <source>
        <dbReference type="Proteomes" id="UP000198287"/>
    </source>
</evidence>
<dbReference type="PROSITE" id="PS50097">
    <property type="entry name" value="BTB"/>
    <property type="match status" value="1"/>
</dbReference>
<dbReference type="CDD" id="cd18186">
    <property type="entry name" value="BTB_POZ_ZBTB_KLHL-like"/>
    <property type="match status" value="1"/>
</dbReference>
<dbReference type="InterPro" id="IPR002083">
    <property type="entry name" value="MATH/TRAF_dom"/>
</dbReference>
<feature type="region of interest" description="Disordered" evidence="1">
    <location>
        <begin position="1"/>
        <end position="38"/>
    </location>
</feature>
<accession>A0A226E6N8</accession>
<dbReference type="InterPro" id="IPR011333">
    <property type="entry name" value="SKP1/BTB/POZ_sf"/>
</dbReference>
<name>A0A226E6N8_FOLCA</name>
<dbReference type="OMA" id="GSKNRSW"/>
<organism evidence="4 5">
    <name type="scientific">Folsomia candida</name>
    <name type="common">Springtail</name>
    <dbReference type="NCBI Taxonomy" id="158441"/>
    <lineage>
        <taxon>Eukaryota</taxon>
        <taxon>Metazoa</taxon>
        <taxon>Ecdysozoa</taxon>
        <taxon>Arthropoda</taxon>
        <taxon>Hexapoda</taxon>
        <taxon>Collembola</taxon>
        <taxon>Entomobryomorpha</taxon>
        <taxon>Isotomoidea</taxon>
        <taxon>Isotomidae</taxon>
        <taxon>Proisotominae</taxon>
        <taxon>Folsomia</taxon>
    </lineage>
</organism>
<keyword evidence="5" id="KW-1185">Reference proteome</keyword>
<evidence type="ECO:0000259" key="2">
    <source>
        <dbReference type="PROSITE" id="PS50097"/>
    </source>
</evidence>
<dbReference type="PANTHER" id="PTHR24413">
    <property type="entry name" value="SPECKLE-TYPE POZ PROTEIN"/>
    <property type="match status" value="1"/>
</dbReference>
<dbReference type="Gene3D" id="3.30.710.10">
    <property type="entry name" value="Potassium Channel Kv1.1, Chain A"/>
    <property type="match status" value="1"/>
</dbReference>
<dbReference type="InterPro" id="IPR008974">
    <property type="entry name" value="TRAF-like"/>
</dbReference>
<dbReference type="EMBL" id="LNIX01000006">
    <property type="protein sequence ID" value="OXA53273.1"/>
    <property type="molecule type" value="Genomic_DNA"/>
</dbReference>
<evidence type="ECO:0000256" key="1">
    <source>
        <dbReference type="SAM" id="MobiDB-lite"/>
    </source>
</evidence>
<dbReference type="SUPFAM" id="SSF54695">
    <property type="entry name" value="POZ domain"/>
    <property type="match status" value="1"/>
</dbReference>
<evidence type="ECO:0000313" key="4">
    <source>
        <dbReference type="EMBL" id="OXA53273.1"/>
    </source>
</evidence>
<dbReference type="STRING" id="158441.A0A226E6N8"/>
<evidence type="ECO:0000259" key="3">
    <source>
        <dbReference type="PROSITE" id="PS50144"/>
    </source>
</evidence>
<dbReference type="PROSITE" id="PS50144">
    <property type="entry name" value="MATH"/>
    <property type="match status" value="1"/>
</dbReference>
<dbReference type="SUPFAM" id="SSF49599">
    <property type="entry name" value="TRAF domain-like"/>
    <property type="match status" value="1"/>
</dbReference>
<sequence>MAPVTRRNPQQPSVEARVNEATQRQNVSGSDMDNQIDMNDDPVIDKSCSFRTSMTVEIKEITWEIKDFKALSQMKDGFKNVYISFEAGQSIKLPTKWAFFIRRIDDDFGLYLRLLQKPPTEKEIFVRFDSAVKRVGGGEFIRLSTEVVDLSSVADWGWSSFSTIPKLISATSNVLQDDMLTLSLKLYLYSRQTVDLAESQKLVKLKTDCQKLVASALESSLVNKRYSDVTIMSADGVAFQAHKVILAAHSHVFDAMFTTDMTEKKTGVVAIDDIQSPAFAVLLKFMYSGQVDDAWHEASEEVIYAADKYNIPLLKSYCDHTLAASCNLSNALDLLKLSRLHNLTVASKQISDYIKLNMDAVLLSV</sequence>
<feature type="domain" description="MATH" evidence="3">
    <location>
        <begin position="58"/>
        <end position="186"/>
    </location>
</feature>
<feature type="compositionally biased region" description="Polar residues" evidence="1">
    <location>
        <begin position="20"/>
        <end position="37"/>
    </location>
</feature>
<proteinExistence type="predicted"/>
<gene>
    <name evidence="4" type="ORF">Fcan01_11970</name>
</gene>
<reference evidence="4 5" key="1">
    <citation type="submission" date="2015-12" db="EMBL/GenBank/DDBJ databases">
        <title>The genome of Folsomia candida.</title>
        <authorList>
            <person name="Faddeeva A."/>
            <person name="Derks M.F."/>
            <person name="Anvar Y."/>
            <person name="Smit S."/>
            <person name="Van Straalen N."/>
            <person name="Roelofs D."/>
        </authorList>
    </citation>
    <scope>NUCLEOTIDE SEQUENCE [LARGE SCALE GENOMIC DNA]</scope>
    <source>
        <strain evidence="4 5">VU population</strain>
        <tissue evidence="4">Whole body</tissue>
    </source>
</reference>
<dbReference type="GO" id="GO:0030163">
    <property type="term" value="P:protein catabolic process"/>
    <property type="evidence" value="ECO:0007669"/>
    <property type="project" value="UniProtKB-ARBA"/>
</dbReference>
<comment type="caution">
    <text evidence="4">The sequence shown here is derived from an EMBL/GenBank/DDBJ whole genome shotgun (WGS) entry which is preliminary data.</text>
</comment>
<protein>
    <submittedName>
        <fullName evidence="4">Speckle-type POZ protein</fullName>
    </submittedName>
</protein>
<dbReference type="Proteomes" id="UP000198287">
    <property type="component" value="Unassembled WGS sequence"/>
</dbReference>
<dbReference type="AlphaFoldDB" id="A0A226E6N8"/>
<dbReference type="Pfam" id="PF00651">
    <property type="entry name" value="BTB"/>
    <property type="match status" value="1"/>
</dbReference>
<dbReference type="OrthoDB" id="684045at2759"/>
<dbReference type="InterPro" id="IPR000210">
    <property type="entry name" value="BTB/POZ_dom"/>
</dbReference>
<dbReference type="SMART" id="SM00225">
    <property type="entry name" value="BTB"/>
    <property type="match status" value="1"/>
</dbReference>
<feature type="domain" description="BTB" evidence="2">
    <location>
        <begin position="227"/>
        <end position="292"/>
    </location>
</feature>
<dbReference type="Gene3D" id="2.60.210.10">
    <property type="entry name" value="Apoptosis, Tumor Necrosis Factor Receptor Associated Protein 2, Chain A"/>
    <property type="match status" value="1"/>
</dbReference>